<protein>
    <recommendedName>
        <fullName evidence="1">dATP/dGTP diphosphohydrolase N-terminal domain-containing protein</fullName>
    </recommendedName>
</protein>
<dbReference type="Proteomes" id="UP000198982">
    <property type="component" value="Unassembled WGS sequence"/>
</dbReference>
<organism evidence="2 3">
    <name type="scientific">Pseudomonas saponiphila</name>
    <dbReference type="NCBI Taxonomy" id="556534"/>
    <lineage>
        <taxon>Bacteria</taxon>
        <taxon>Pseudomonadati</taxon>
        <taxon>Pseudomonadota</taxon>
        <taxon>Gammaproteobacteria</taxon>
        <taxon>Pseudomonadales</taxon>
        <taxon>Pseudomonadaceae</taxon>
        <taxon>Pseudomonas</taxon>
    </lineage>
</organism>
<dbReference type="Pfam" id="PF18909">
    <property type="entry name" value="dGTP_diPhyd_N"/>
    <property type="match status" value="1"/>
</dbReference>
<sequence>MTDTKPTNPKDLIGSGKLPLHLWPVTATALGSLGLLDGMLKYGRSNFRAVGVRASIYYDAASRHLNAWFEGEAVDPDSGLPHLAHALACLAIIVDAEAAGKLNDDRMHPGGYRQLINSLTPHVARLKAIHEDKEPTHYTIAGAAQ</sequence>
<dbReference type="AlphaFoldDB" id="A0A1H4R159"/>
<proteinExistence type="predicted"/>
<gene>
    <name evidence="2" type="ORF">SAMN05216178_3996</name>
</gene>
<evidence type="ECO:0000259" key="1">
    <source>
        <dbReference type="Pfam" id="PF18909"/>
    </source>
</evidence>
<evidence type="ECO:0000313" key="3">
    <source>
        <dbReference type="Proteomes" id="UP000198982"/>
    </source>
</evidence>
<evidence type="ECO:0000313" key="2">
    <source>
        <dbReference type="EMBL" id="SEC25556.1"/>
    </source>
</evidence>
<name>A0A1H4R159_9PSED</name>
<dbReference type="EMBL" id="FNTJ01000001">
    <property type="protein sequence ID" value="SEC25556.1"/>
    <property type="molecule type" value="Genomic_DNA"/>
</dbReference>
<dbReference type="RefSeq" id="WP_208605282.1">
    <property type="nucleotide sequence ID" value="NZ_FNTJ01000001.1"/>
</dbReference>
<feature type="domain" description="dATP/dGTP diphosphohydrolase N-terminal" evidence="1">
    <location>
        <begin position="8"/>
        <end position="106"/>
    </location>
</feature>
<reference evidence="3" key="1">
    <citation type="submission" date="2016-10" db="EMBL/GenBank/DDBJ databases">
        <authorList>
            <person name="Varghese N."/>
            <person name="Submissions S."/>
        </authorList>
    </citation>
    <scope>NUCLEOTIDE SEQUENCE [LARGE SCALE GENOMIC DNA]</scope>
    <source>
        <strain evidence="3">DSM 9751</strain>
    </source>
</reference>
<keyword evidence="3" id="KW-1185">Reference proteome</keyword>
<dbReference type="InterPro" id="IPR044038">
    <property type="entry name" value="dATP/dGTP_diPOhydrolase_N"/>
</dbReference>
<accession>A0A1H4R159</accession>